<dbReference type="EMBL" id="DS547401">
    <property type="protein sequence ID" value="EDQ98246.1"/>
    <property type="molecule type" value="Genomic_DNA"/>
</dbReference>
<evidence type="ECO:0000313" key="1">
    <source>
        <dbReference type="EMBL" id="EDQ98246.1"/>
    </source>
</evidence>
<dbReference type="RefSeq" id="XP_001891105.1">
    <property type="nucleotide sequence ID" value="XM_001891070.1"/>
</dbReference>
<dbReference type="InParanoid" id="B0E4I7"/>
<dbReference type="AlphaFoldDB" id="B0E4I7"/>
<accession>B0E4I7</accession>
<organism evidence="2">
    <name type="scientific">Laccaria bicolor (strain S238N-H82 / ATCC MYA-4686)</name>
    <name type="common">Bicoloured deceiver</name>
    <name type="synonym">Laccaria laccata var. bicolor</name>
    <dbReference type="NCBI Taxonomy" id="486041"/>
    <lineage>
        <taxon>Eukaryota</taxon>
        <taxon>Fungi</taxon>
        <taxon>Dikarya</taxon>
        <taxon>Basidiomycota</taxon>
        <taxon>Agaricomycotina</taxon>
        <taxon>Agaricomycetes</taxon>
        <taxon>Agaricomycetidae</taxon>
        <taxon>Agaricales</taxon>
        <taxon>Agaricineae</taxon>
        <taxon>Hydnangiaceae</taxon>
        <taxon>Laccaria</taxon>
    </lineage>
</organism>
<gene>
    <name evidence="1" type="ORF">LACBIDRAFT_336141</name>
</gene>
<dbReference type="GeneID" id="6086761"/>
<dbReference type="HOGENOM" id="CLU_1981973_0_0_1"/>
<sequence>MPEAKEALPSGKQSQHYIENTMPAQRQLKNFWIDSLEAEAKASAPSPLASLGHVHILESSSSHPHGQCGAHTGIFPATACVNDSPISSHGLVLAKAELSLQNIILCFEYQDPDNAKARDPYALEPN</sequence>
<dbReference type="STRING" id="486041.B0E4I7"/>
<name>B0E4I7_LACBS</name>
<reference evidence="1 2" key="1">
    <citation type="journal article" date="2008" name="Nature">
        <title>The genome of Laccaria bicolor provides insights into mycorrhizal symbiosis.</title>
        <authorList>
            <person name="Martin F."/>
            <person name="Aerts A."/>
            <person name="Ahren D."/>
            <person name="Brun A."/>
            <person name="Danchin E.G.J."/>
            <person name="Duchaussoy F."/>
            <person name="Gibon J."/>
            <person name="Kohler A."/>
            <person name="Lindquist E."/>
            <person name="Pereda V."/>
            <person name="Salamov A."/>
            <person name="Shapiro H.J."/>
            <person name="Wuyts J."/>
            <person name="Blaudez D."/>
            <person name="Buee M."/>
            <person name="Brokstein P."/>
            <person name="Canbaeck B."/>
            <person name="Cohen D."/>
            <person name="Courty P.E."/>
            <person name="Coutinho P.M."/>
            <person name="Delaruelle C."/>
            <person name="Detter J.C."/>
            <person name="Deveau A."/>
            <person name="DiFazio S."/>
            <person name="Duplessis S."/>
            <person name="Fraissinet-Tachet L."/>
            <person name="Lucic E."/>
            <person name="Frey-Klett P."/>
            <person name="Fourrey C."/>
            <person name="Feussner I."/>
            <person name="Gay G."/>
            <person name="Grimwood J."/>
            <person name="Hoegger P.J."/>
            <person name="Jain P."/>
            <person name="Kilaru S."/>
            <person name="Labbe J."/>
            <person name="Lin Y.C."/>
            <person name="Legue V."/>
            <person name="Le Tacon F."/>
            <person name="Marmeisse R."/>
            <person name="Melayah D."/>
            <person name="Montanini B."/>
            <person name="Muratet M."/>
            <person name="Nehls U."/>
            <person name="Niculita-Hirzel H."/>
            <person name="Oudot-Le Secq M.P."/>
            <person name="Peter M."/>
            <person name="Quesneville H."/>
            <person name="Rajashekar B."/>
            <person name="Reich M."/>
            <person name="Rouhier N."/>
            <person name="Schmutz J."/>
            <person name="Yin T."/>
            <person name="Chalot M."/>
            <person name="Henrissat B."/>
            <person name="Kuees U."/>
            <person name="Lucas S."/>
            <person name="Van de Peer Y."/>
            <person name="Podila G.K."/>
            <person name="Polle A."/>
            <person name="Pukkila P.J."/>
            <person name="Richardson P.M."/>
            <person name="Rouze P."/>
            <person name="Sanders I.R."/>
            <person name="Stajich J.E."/>
            <person name="Tunlid A."/>
            <person name="Tuskan G."/>
            <person name="Grigoriev I.V."/>
        </authorList>
    </citation>
    <scope>NUCLEOTIDE SEQUENCE [LARGE SCALE GENOMIC DNA]</scope>
    <source>
        <strain evidence="2">S238N-H82 / ATCC MYA-4686</strain>
    </source>
</reference>
<protein>
    <submittedName>
        <fullName evidence="1">Predicted protein</fullName>
    </submittedName>
</protein>
<proteinExistence type="predicted"/>
<dbReference type="KEGG" id="lbc:LACBIDRAFT_336141"/>
<dbReference type="Proteomes" id="UP000001194">
    <property type="component" value="Unassembled WGS sequence"/>
</dbReference>
<evidence type="ECO:0000313" key="2">
    <source>
        <dbReference type="Proteomes" id="UP000001194"/>
    </source>
</evidence>
<keyword evidence="2" id="KW-1185">Reference proteome</keyword>